<gene>
    <name evidence="9" type="ORF">ENQ31_03950</name>
</gene>
<evidence type="ECO:0000313" key="9">
    <source>
        <dbReference type="EMBL" id="HET47298.1"/>
    </source>
</evidence>
<dbReference type="InterPro" id="IPR004776">
    <property type="entry name" value="Mem_transp_PIN-like"/>
</dbReference>
<evidence type="ECO:0000256" key="1">
    <source>
        <dbReference type="ARBA" id="ARBA00004651"/>
    </source>
</evidence>
<dbReference type="PANTHER" id="PTHR36838">
    <property type="entry name" value="AUXIN EFFLUX CARRIER FAMILY PROTEIN"/>
    <property type="match status" value="1"/>
</dbReference>
<evidence type="ECO:0000256" key="7">
    <source>
        <dbReference type="ARBA" id="ARBA00023136"/>
    </source>
</evidence>
<comment type="caution">
    <text evidence="9">The sequence shown here is derived from an EMBL/GenBank/DDBJ whole genome shotgun (WGS) entry which is preliminary data.</text>
</comment>
<sequence length="169" mass="17528">MVVVLQLARGGGRGWGRLAWAVITNPLVLGANLGLFLSALSWQPWGWLHHTLKIVADFALPAALLALGAQLEVEKLRDVRGPLLLASLSKLVLLPGAGFFLLRALSLSTLDIQVGVLLLASPTAVASYPVAVEMGGDSRLAGAAVLVTTALAFPAFVLWGMVCGVASPG</sequence>
<proteinExistence type="inferred from homology"/>
<evidence type="ECO:0000256" key="5">
    <source>
        <dbReference type="ARBA" id="ARBA00022692"/>
    </source>
</evidence>
<dbReference type="Gene3D" id="1.20.1530.20">
    <property type="match status" value="1"/>
</dbReference>
<dbReference type="GO" id="GO:0005886">
    <property type="term" value="C:plasma membrane"/>
    <property type="evidence" value="ECO:0007669"/>
    <property type="project" value="UniProtKB-SubCell"/>
</dbReference>
<keyword evidence="4" id="KW-1003">Cell membrane</keyword>
<comment type="subcellular location">
    <subcellularLocation>
        <location evidence="1">Cell membrane</location>
        <topology evidence="1">Multi-pass membrane protein</topology>
    </subcellularLocation>
</comment>
<evidence type="ECO:0000256" key="8">
    <source>
        <dbReference type="SAM" id="Phobius"/>
    </source>
</evidence>
<evidence type="ECO:0000256" key="4">
    <source>
        <dbReference type="ARBA" id="ARBA00022475"/>
    </source>
</evidence>
<keyword evidence="5 8" id="KW-0812">Transmembrane</keyword>
<keyword evidence="7 8" id="KW-0472">Membrane</keyword>
<dbReference type="AlphaFoldDB" id="A0A7C2SR35"/>
<feature type="transmembrane region" description="Helical" evidence="8">
    <location>
        <begin position="114"/>
        <end position="131"/>
    </location>
</feature>
<feature type="transmembrane region" description="Helical" evidence="8">
    <location>
        <begin position="20"/>
        <end position="42"/>
    </location>
</feature>
<organism evidence="9">
    <name type="scientific">Thermoanaerobaculum aquaticum</name>
    <dbReference type="NCBI Taxonomy" id="1312852"/>
    <lineage>
        <taxon>Bacteria</taxon>
        <taxon>Pseudomonadati</taxon>
        <taxon>Acidobacteriota</taxon>
        <taxon>Thermoanaerobaculia</taxon>
        <taxon>Thermoanaerobaculales</taxon>
        <taxon>Thermoanaerobaculaceae</taxon>
        <taxon>Thermoanaerobaculum</taxon>
    </lineage>
</organism>
<evidence type="ECO:0000256" key="6">
    <source>
        <dbReference type="ARBA" id="ARBA00022989"/>
    </source>
</evidence>
<protein>
    <recommendedName>
        <fullName evidence="10">AEC family transporter</fullName>
    </recommendedName>
</protein>
<feature type="transmembrane region" description="Helical" evidence="8">
    <location>
        <begin position="54"/>
        <end position="71"/>
    </location>
</feature>
<feature type="transmembrane region" description="Helical" evidence="8">
    <location>
        <begin position="83"/>
        <end position="102"/>
    </location>
</feature>
<evidence type="ECO:0008006" key="10">
    <source>
        <dbReference type="Google" id="ProtNLM"/>
    </source>
</evidence>
<accession>A0A7C2SR35</accession>
<dbReference type="EMBL" id="DSMR01000283">
    <property type="protein sequence ID" value="HET47298.1"/>
    <property type="molecule type" value="Genomic_DNA"/>
</dbReference>
<feature type="transmembrane region" description="Helical" evidence="8">
    <location>
        <begin position="143"/>
        <end position="166"/>
    </location>
</feature>
<evidence type="ECO:0000256" key="3">
    <source>
        <dbReference type="ARBA" id="ARBA00022448"/>
    </source>
</evidence>
<dbReference type="GO" id="GO:0055085">
    <property type="term" value="P:transmembrane transport"/>
    <property type="evidence" value="ECO:0007669"/>
    <property type="project" value="InterPro"/>
</dbReference>
<reference evidence="9" key="1">
    <citation type="journal article" date="2020" name="mSystems">
        <title>Genome- and Community-Level Interaction Insights into Carbon Utilization and Element Cycling Functions of Hydrothermarchaeota in Hydrothermal Sediment.</title>
        <authorList>
            <person name="Zhou Z."/>
            <person name="Liu Y."/>
            <person name="Xu W."/>
            <person name="Pan J."/>
            <person name="Luo Z.H."/>
            <person name="Li M."/>
        </authorList>
    </citation>
    <scope>NUCLEOTIDE SEQUENCE [LARGE SCALE GENOMIC DNA]</scope>
    <source>
        <strain evidence="9">SpSt-299</strain>
    </source>
</reference>
<evidence type="ECO:0000256" key="2">
    <source>
        <dbReference type="ARBA" id="ARBA00010145"/>
    </source>
</evidence>
<dbReference type="PANTHER" id="PTHR36838:SF1">
    <property type="entry name" value="SLR1864 PROTEIN"/>
    <property type="match status" value="1"/>
</dbReference>
<name>A0A7C2SR35_9BACT</name>
<comment type="similarity">
    <text evidence="2">Belongs to the auxin efflux carrier (TC 2.A.69) family.</text>
</comment>
<dbReference type="InterPro" id="IPR038770">
    <property type="entry name" value="Na+/solute_symporter_sf"/>
</dbReference>
<keyword evidence="6 8" id="KW-1133">Transmembrane helix</keyword>
<keyword evidence="3" id="KW-0813">Transport</keyword>
<dbReference type="Pfam" id="PF03547">
    <property type="entry name" value="Mem_trans"/>
    <property type="match status" value="1"/>
</dbReference>